<keyword evidence="8 10" id="KW-0807">Transducer</keyword>
<keyword evidence="6 12" id="KW-1133">Transmembrane helix</keyword>
<dbReference type="FunFam" id="1.10.287.950:FF:000001">
    <property type="entry name" value="Methyl-accepting chemotaxis sensory transducer"/>
    <property type="match status" value="1"/>
</dbReference>
<dbReference type="Pfam" id="PF12729">
    <property type="entry name" value="4HB_MCP_1"/>
    <property type="match status" value="1"/>
</dbReference>
<dbReference type="EMBL" id="VFES01000013">
    <property type="protein sequence ID" value="TWR64042.1"/>
    <property type="molecule type" value="Genomic_DNA"/>
</dbReference>
<evidence type="ECO:0000256" key="1">
    <source>
        <dbReference type="ARBA" id="ARBA00004651"/>
    </source>
</evidence>
<dbReference type="SUPFAM" id="SSF58104">
    <property type="entry name" value="Methyl-accepting chemotaxis protein (MCP) signaling domain"/>
    <property type="match status" value="1"/>
</dbReference>
<evidence type="ECO:0000256" key="3">
    <source>
        <dbReference type="ARBA" id="ARBA00022481"/>
    </source>
</evidence>
<evidence type="ECO:0000256" key="5">
    <source>
        <dbReference type="ARBA" id="ARBA00022692"/>
    </source>
</evidence>
<comment type="caution">
    <text evidence="16">The sequence shown here is derived from an EMBL/GenBank/DDBJ whole genome shotgun (WGS) entry which is preliminary data.</text>
</comment>
<evidence type="ECO:0000256" key="11">
    <source>
        <dbReference type="SAM" id="MobiDB-lite"/>
    </source>
</evidence>
<evidence type="ECO:0000259" key="14">
    <source>
        <dbReference type="PROSITE" id="PS50885"/>
    </source>
</evidence>
<dbReference type="CDD" id="cd17528">
    <property type="entry name" value="HAMP_III"/>
    <property type="match status" value="2"/>
</dbReference>
<dbReference type="PROSITE" id="PS50885">
    <property type="entry name" value="HAMP"/>
    <property type="match status" value="1"/>
</dbReference>
<feature type="domain" description="HAMP" evidence="14">
    <location>
        <begin position="481"/>
        <end position="533"/>
    </location>
</feature>
<dbReference type="SMART" id="SM00304">
    <property type="entry name" value="HAMP"/>
    <property type="match status" value="2"/>
</dbReference>
<dbReference type="InterPro" id="IPR003660">
    <property type="entry name" value="HAMP_dom"/>
</dbReference>
<evidence type="ECO:0000313" key="17">
    <source>
        <dbReference type="Proteomes" id="UP000198740"/>
    </source>
</evidence>
<evidence type="ECO:0000259" key="13">
    <source>
        <dbReference type="PROSITE" id="PS50111"/>
    </source>
</evidence>
<dbReference type="PANTHER" id="PTHR43531:SF11">
    <property type="entry name" value="METHYL-ACCEPTING CHEMOTAXIS PROTEIN 3"/>
    <property type="match status" value="1"/>
</dbReference>
<dbReference type="Pfam" id="PF00015">
    <property type="entry name" value="MCPsignal"/>
    <property type="match status" value="1"/>
</dbReference>
<dbReference type="SMART" id="SM00283">
    <property type="entry name" value="MA"/>
    <property type="match status" value="1"/>
</dbReference>
<feature type="transmembrane region" description="Helical" evidence="12">
    <location>
        <begin position="7"/>
        <end position="29"/>
    </location>
</feature>
<dbReference type="CDD" id="cd17527">
    <property type="entry name" value="HAMP_II"/>
    <property type="match status" value="2"/>
</dbReference>
<dbReference type="InterPro" id="IPR024478">
    <property type="entry name" value="HlyB_4HB_MCP"/>
</dbReference>
<evidence type="ECO:0000256" key="10">
    <source>
        <dbReference type="PROSITE-ProRule" id="PRU00284"/>
    </source>
</evidence>
<evidence type="ECO:0000313" key="18">
    <source>
        <dbReference type="Proteomes" id="UP000317267"/>
    </source>
</evidence>
<dbReference type="GO" id="GO:0004888">
    <property type="term" value="F:transmembrane signaling receptor activity"/>
    <property type="evidence" value="ECO:0007669"/>
    <property type="project" value="TreeGrafter"/>
</dbReference>
<feature type="compositionally biased region" description="Low complexity" evidence="11">
    <location>
        <begin position="550"/>
        <end position="569"/>
    </location>
</feature>
<dbReference type="Gene3D" id="1.10.287.950">
    <property type="entry name" value="Methyl-accepting chemotaxis protein"/>
    <property type="match status" value="1"/>
</dbReference>
<dbReference type="GO" id="GO:0007165">
    <property type="term" value="P:signal transduction"/>
    <property type="evidence" value="ECO:0007669"/>
    <property type="project" value="UniProtKB-KW"/>
</dbReference>
<feature type="region of interest" description="Disordered" evidence="11">
    <location>
        <begin position="777"/>
        <end position="805"/>
    </location>
</feature>
<dbReference type="OrthoDB" id="9765776at2"/>
<evidence type="ECO:0000256" key="8">
    <source>
        <dbReference type="ARBA" id="ARBA00023224"/>
    </source>
</evidence>
<keyword evidence="17" id="KW-1185">Reference proteome</keyword>
<dbReference type="PROSITE" id="PS50111">
    <property type="entry name" value="CHEMOTAXIS_TRANSDUC_2"/>
    <property type="match status" value="1"/>
</dbReference>
<dbReference type="EMBL" id="FNKM01000002">
    <property type="protein sequence ID" value="SDR24878.1"/>
    <property type="molecule type" value="Genomic_DNA"/>
</dbReference>
<dbReference type="InterPro" id="IPR054421">
    <property type="entry name" value="McpB_HAMP_2nd"/>
</dbReference>
<name>A0A1H1HIG5_9PSED</name>
<evidence type="ECO:0000256" key="4">
    <source>
        <dbReference type="ARBA" id="ARBA00022500"/>
    </source>
</evidence>
<keyword evidence="2" id="KW-1003">Cell membrane</keyword>
<dbReference type="InterPro" id="IPR051310">
    <property type="entry name" value="MCP_chemotaxis"/>
</dbReference>
<dbReference type="Proteomes" id="UP000198740">
    <property type="component" value="Unassembled WGS sequence"/>
</dbReference>
<dbReference type="Pfam" id="PF21927">
    <property type="entry name" value="McpB_HAMP_2"/>
    <property type="match status" value="1"/>
</dbReference>
<reference evidence="16 18" key="2">
    <citation type="submission" date="2019-06" db="EMBL/GenBank/DDBJ databases">
        <title>Pseudomonas bimorpha sp. nov. isolated from bovine raw milk and skim milk concentrate.</title>
        <authorList>
            <person name="Hofmann K."/>
            <person name="Huptas C."/>
            <person name="Doll E."/>
            <person name="Scherer S."/>
            <person name="Wenning M."/>
        </authorList>
    </citation>
    <scope>NUCLEOTIDE SEQUENCE [LARGE SCALE GENOMIC DNA]</scope>
    <source>
        <strain evidence="16 18">DSM 17515</strain>
    </source>
</reference>
<proteinExistence type="inferred from homology"/>
<dbReference type="InterPro" id="IPR004089">
    <property type="entry name" value="MCPsignal_dom"/>
</dbReference>
<dbReference type="InterPro" id="IPR041395">
    <property type="entry name" value="McpB_HAMP_3rd"/>
</dbReference>
<feature type="transmembrane region" description="Helical" evidence="12">
    <location>
        <begin position="185"/>
        <end position="205"/>
    </location>
</feature>
<feature type="region of interest" description="Disordered" evidence="11">
    <location>
        <begin position="546"/>
        <end position="569"/>
    </location>
</feature>
<feature type="compositionally biased region" description="Polar residues" evidence="11">
    <location>
        <begin position="778"/>
        <end position="790"/>
    </location>
</feature>
<evidence type="ECO:0000313" key="15">
    <source>
        <dbReference type="EMBL" id="SDR24878.1"/>
    </source>
</evidence>
<evidence type="ECO:0000256" key="2">
    <source>
        <dbReference type="ARBA" id="ARBA00022475"/>
    </source>
</evidence>
<gene>
    <name evidence="16" type="ORF">FIV39_20560</name>
    <name evidence="15" type="ORF">SAMN04490186_4375</name>
</gene>
<sequence>MTVIRNIMLLVFTAVLGVFVLGGTSLYLAGEINTSASYANVNTVPSLLEIDRAAAAFTDLHALQWQRLNEPEKNSLPSYADSVAQNFSTIGKTLDRYQGELTSDEHDASLLKKLRGHLAEFTALQARFDKLIDDGDLASARTLIETSQALQTTVLSAISDLREYNLELGRKGQLQATAIENNARYIILLVSGLTLFATILVGTLLGRNLMRRLGAEPGVVQAYAARLSAGELNAKVTLKAGDTTSLMASMQQLGTSLNELMVDMNRMSTEHDKGEIDAQIDAGRFHGSYRSMAQGINDMVNGHIAVKKKAMACIRSFGNGDLSAPLEQFPGKKAFINENIELLRANVLALINEMQHMSSEHEKGDIDVMIDVERFAGSYRDIGQGINEMVSGHISVKKKAMACIRAFGEGDLSAPLERFPGKKAFINENIEQLRANILALVEDTSQISDSALIGKLDTRPDAARHQGDFRRIIVGINGSLDAIIVPITEAMDVLSAMSAGDLTRSITGDYQGKFLELKHSVNGTVEKLSEIIGEVRGSADSLSSASEEISATAQSMAQSASEQAASVEQTSASMEQMSASIAQNTENAKVTDGMAGKANKEASEGGRAVKDTVAAMKTIAEKIGIVDSIAYQTNLLALNAAIEAARAGEHGKGFAVVAAEVRKLAERSQIAAQEISEVAKNSVALAERAGNLLDEIVPSIAKTSDLVQEIAAASEEQSIGSEQINSAMSQMSQLTQQNASASEELAATAEEMSGQAEQLQELMGFFTVQTKRAGRNVSMPQISRAMSTQDQDSRSADGGFVRFGS</sequence>
<feature type="region of interest" description="Disordered" evidence="11">
    <location>
        <begin position="729"/>
        <end position="752"/>
    </location>
</feature>
<dbReference type="PANTHER" id="PTHR43531">
    <property type="entry name" value="PROTEIN ICFG"/>
    <property type="match status" value="1"/>
</dbReference>
<feature type="compositionally biased region" description="Low complexity" evidence="11">
    <location>
        <begin position="739"/>
        <end position="752"/>
    </location>
</feature>
<dbReference type="GO" id="GO:0005886">
    <property type="term" value="C:plasma membrane"/>
    <property type="evidence" value="ECO:0007669"/>
    <property type="project" value="UniProtKB-SubCell"/>
</dbReference>
<dbReference type="Pfam" id="PF18575">
    <property type="entry name" value="HAMP_N3"/>
    <property type="match status" value="2"/>
</dbReference>
<keyword evidence="5 12" id="KW-0812">Transmembrane</keyword>
<accession>A0A1H1HIG5</accession>
<evidence type="ECO:0000313" key="16">
    <source>
        <dbReference type="EMBL" id="TWR64042.1"/>
    </source>
</evidence>
<reference evidence="15 17" key="1">
    <citation type="submission" date="2016-10" db="EMBL/GenBank/DDBJ databases">
        <authorList>
            <person name="Varghese N."/>
            <person name="Submissions S."/>
        </authorList>
    </citation>
    <scope>NUCLEOTIDE SEQUENCE [LARGE SCALE GENOMIC DNA]</scope>
    <source>
        <strain evidence="15 17">BS2976</strain>
    </source>
</reference>
<evidence type="ECO:0000256" key="7">
    <source>
        <dbReference type="ARBA" id="ARBA00023136"/>
    </source>
</evidence>
<organism evidence="16 18">
    <name type="scientific">Pseudomonas grimontii</name>
    <dbReference type="NCBI Taxonomy" id="129847"/>
    <lineage>
        <taxon>Bacteria</taxon>
        <taxon>Pseudomonadati</taxon>
        <taxon>Pseudomonadota</taxon>
        <taxon>Gammaproteobacteria</taxon>
        <taxon>Pseudomonadales</taxon>
        <taxon>Pseudomonadaceae</taxon>
        <taxon>Pseudomonas</taxon>
    </lineage>
</organism>
<dbReference type="AlphaFoldDB" id="A0A1H1HIG5"/>
<dbReference type="GO" id="GO:0006935">
    <property type="term" value="P:chemotaxis"/>
    <property type="evidence" value="ECO:0007669"/>
    <property type="project" value="UniProtKB-KW"/>
</dbReference>
<dbReference type="Proteomes" id="UP000317267">
    <property type="component" value="Unassembled WGS sequence"/>
</dbReference>
<dbReference type="Gene3D" id="1.20.120.1530">
    <property type="match status" value="3"/>
</dbReference>
<keyword evidence="4" id="KW-0145">Chemotaxis</keyword>
<keyword evidence="3" id="KW-0488">Methylation</keyword>
<evidence type="ECO:0000256" key="12">
    <source>
        <dbReference type="SAM" id="Phobius"/>
    </source>
</evidence>
<feature type="domain" description="Methyl-accepting transducer" evidence="13">
    <location>
        <begin position="538"/>
        <end position="753"/>
    </location>
</feature>
<comment type="subcellular location">
    <subcellularLocation>
        <location evidence="1">Cell membrane</location>
        <topology evidence="1">Multi-pass membrane protein</topology>
    </subcellularLocation>
</comment>
<dbReference type="Pfam" id="PF18947">
    <property type="entry name" value="HAMP_2"/>
    <property type="match status" value="1"/>
</dbReference>
<dbReference type="CDD" id="cd11386">
    <property type="entry name" value="MCP_signal"/>
    <property type="match status" value="1"/>
</dbReference>
<protein>
    <submittedName>
        <fullName evidence="16">Methyl-accepting chemotaxis protein</fullName>
    </submittedName>
</protein>
<evidence type="ECO:0000256" key="9">
    <source>
        <dbReference type="ARBA" id="ARBA00029447"/>
    </source>
</evidence>
<keyword evidence="7 12" id="KW-0472">Membrane</keyword>
<comment type="similarity">
    <text evidence="9">Belongs to the methyl-accepting chemotaxis (MCP) protein family.</text>
</comment>
<evidence type="ECO:0000256" key="6">
    <source>
        <dbReference type="ARBA" id="ARBA00022989"/>
    </source>
</evidence>
<feature type="compositionally biased region" description="Polar residues" evidence="11">
    <location>
        <begin position="729"/>
        <end position="738"/>
    </location>
</feature>